<name>A0ABP6T5Z8_9ACTN</name>
<gene>
    <name evidence="2" type="ORF">GCM10020369_59150</name>
</gene>
<accession>A0ABP6T5Z8</accession>
<evidence type="ECO:0008006" key="4">
    <source>
        <dbReference type="Google" id="ProtNLM"/>
    </source>
</evidence>
<protein>
    <recommendedName>
        <fullName evidence="4">Transposase</fullName>
    </recommendedName>
</protein>
<dbReference type="Proteomes" id="UP001501676">
    <property type="component" value="Unassembled WGS sequence"/>
</dbReference>
<comment type="caution">
    <text evidence="2">The sequence shown here is derived from an EMBL/GenBank/DDBJ whole genome shotgun (WGS) entry which is preliminary data.</text>
</comment>
<feature type="region of interest" description="Disordered" evidence="1">
    <location>
        <begin position="157"/>
        <end position="203"/>
    </location>
</feature>
<reference evidence="3" key="1">
    <citation type="journal article" date="2019" name="Int. J. Syst. Evol. Microbiol.">
        <title>The Global Catalogue of Microorganisms (GCM) 10K type strain sequencing project: providing services to taxonomists for standard genome sequencing and annotation.</title>
        <authorList>
            <consortium name="The Broad Institute Genomics Platform"/>
            <consortium name="The Broad Institute Genome Sequencing Center for Infectious Disease"/>
            <person name="Wu L."/>
            <person name="Ma J."/>
        </authorList>
    </citation>
    <scope>NUCLEOTIDE SEQUENCE [LARGE SCALE GENOMIC DNA]</scope>
    <source>
        <strain evidence="3">JCM 9458</strain>
    </source>
</reference>
<proteinExistence type="predicted"/>
<keyword evidence="3" id="KW-1185">Reference proteome</keyword>
<feature type="compositionally biased region" description="Basic and acidic residues" evidence="1">
    <location>
        <begin position="217"/>
        <end position="240"/>
    </location>
</feature>
<dbReference type="RefSeq" id="WP_345731528.1">
    <property type="nucleotide sequence ID" value="NZ_BAAAYN010000043.1"/>
</dbReference>
<sequence>MDLEEVAEELYSLDLGQFTPVRTAREKEARAAGDRELAAQIKQLRKPSLSAWLANQLVRERREQIEPLLALGEQLRELQASVSADQLRALTQQRHRLVYAVAQEARALGHERGQTVSDDVARELEQTLHAALGDPGAAEAVRSGRLTNGLQYAGFGPVDPAAVPAPEATPKPKPKGKSGPKDDLAARRKERAEQLRRAREEAQEVLDRARAALVDAEASRDEAAQTLEDAERRHTEARDRVDQLRLDLDDAEAAADSAEHELKAARRAGEAARKAAQLAAQRVTGAAHRLAELPEPE</sequence>
<dbReference type="EMBL" id="BAAAYN010000043">
    <property type="protein sequence ID" value="GAA3393475.1"/>
    <property type="molecule type" value="Genomic_DNA"/>
</dbReference>
<evidence type="ECO:0000313" key="3">
    <source>
        <dbReference type="Proteomes" id="UP001501676"/>
    </source>
</evidence>
<feature type="region of interest" description="Disordered" evidence="1">
    <location>
        <begin position="216"/>
        <end position="240"/>
    </location>
</feature>
<evidence type="ECO:0000256" key="1">
    <source>
        <dbReference type="SAM" id="MobiDB-lite"/>
    </source>
</evidence>
<feature type="compositionally biased region" description="Low complexity" evidence="1">
    <location>
        <begin position="157"/>
        <end position="168"/>
    </location>
</feature>
<feature type="compositionally biased region" description="Basic and acidic residues" evidence="1">
    <location>
        <begin position="179"/>
        <end position="203"/>
    </location>
</feature>
<organism evidence="2 3">
    <name type="scientific">Cryptosporangium minutisporangium</name>
    <dbReference type="NCBI Taxonomy" id="113569"/>
    <lineage>
        <taxon>Bacteria</taxon>
        <taxon>Bacillati</taxon>
        <taxon>Actinomycetota</taxon>
        <taxon>Actinomycetes</taxon>
        <taxon>Cryptosporangiales</taxon>
        <taxon>Cryptosporangiaceae</taxon>
        <taxon>Cryptosporangium</taxon>
    </lineage>
</organism>
<evidence type="ECO:0000313" key="2">
    <source>
        <dbReference type="EMBL" id="GAA3393475.1"/>
    </source>
</evidence>